<feature type="transmembrane region" description="Helical" evidence="6">
    <location>
        <begin position="377"/>
        <end position="400"/>
    </location>
</feature>
<dbReference type="GO" id="GO:0005774">
    <property type="term" value="C:vacuolar membrane"/>
    <property type="evidence" value="ECO:0007669"/>
    <property type="project" value="TreeGrafter"/>
</dbReference>
<evidence type="ECO:0000313" key="8">
    <source>
        <dbReference type="EMBL" id="KAG6468092.1"/>
    </source>
</evidence>
<keyword evidence="9" id="KW-1185">Reference proteome</keyword>
<keyword evidence="3" id="KW-0813">Transport</keyword>
<comment type="subcellular location">
    <subcellularLocation>
        <location evidence="1">Membrane</location>
        <topology evidence="1">Multi-pass membrane protein</topology>
    </subcellularLocation>
</comment>
<protein>
    <recommendedName>
        <fullName evidence="7">Amino acid transporter transmembrane domain-containing protein</fullName>
    </recommendedName>
</protein>
<dbReference type="OrthoDB" id="1684102at2759"/>
<keyword evidence="4 6" id="KW-1133">Transmembrane helix</keyword>
<keyword evidence="2 6" id="KW-0812">Transmembrane</keyword>
<sequence>MGESGRAPLLEATSAAAAASSAGARGRAGVGGGATAAQTLGNIVVSVVGTGVLGLPYAFRVAGWLAGSIGVALAGVSAFYCMLLLVQCRQKLEEKEETNEFPHALNYGDLGAKAFGSIGRCVTELLILIAQTGGSIAYVVFIGQNLSSIFMAIKTEDHTIMPAVFIFVLFLPLEIALSFIRSLSSLAPFSAFADICNVLAMAIVITEDFQRFDKSFAKRPAFNGPWGLPFAGGVAVFCFEGFSMTLALEASMAEKRKFPLVLLQAFTGIMVAYICFGIFGYLAYGEETKDIITLNLLDNWSGIAVKVGLCIGLAFTFPIMAHPINEIIETKLRSRKWFQKLSHSAPFGEWLFFHGSRIIVLIMLCVLASFVPGFGNFVSFVGSTICALLSFVLPASFHLIFLGSEMRRWQKILDYGIILVGMAFAVHGTYNAIAGNLSN</sequence>
<dbReference type="AlphaFoldDB" id="A0A8J5C8D3"/>
<evidence type="ECO:0000256" key="5">
    <source>
        <dbReference type="ARBA" id="ARBA00023136"/>
    </source>
</evidence>
<feature type="transmembrane region" description="Helical" evidence="6">
    <location>
        <begin position="226"/>
        <end position="248"/>
    </location>
</feature>
<organism evidence="8 9">
    <name type="scientific">Zingiber officinale</name>
    <name type="common">Ginger</name>
    <name type="synonym">Amomum zingiber</name>
    <dbReference type="NCBI Taxonomy" id="94328"/>
    <lineage>
        <taxon>Eukaryota</taxon>
        <taxon>Viridiplantae</taxon>
        <taxon>Streptophyta</taxon>
        <taxon>Embryophyta</taxon>
        <taxon>Tracheophyta</taxon>
        <taxon>Spermatophyta</taxon>
        <taxon>Magnoliopsida</taxon>
        <taxon>Liliopsida</taxon>
        <taxon>Zingiberales</taxon>
        <taxon>Zingiberaceae</taxon>
        <taxon>Zingiber</taxon>
    </lineage>
</organism>
<feature type="transmembrane region" description="Helical" evidence="6">
    <location>
        <begin position="260"/>
        <end position="283"/>
    </location>
</feature>
<feature type="transmembrane region" description="Helical" evidence="6">
    <location>
        <begin position="186"/>
        <end position="206"/>
    </location>
</feature>
<evidence type="ECO:0000256" key="1">
    <source>
        <dbReference type="ARBA" id="ARBA00004141"/>
    </source>
</evidence>
<feature type="transmembrane region" description="Helical" evidence="6">
    <location>
        <begin position="412"/>
        <end position="433"/>
    </location>
</feature>
<keyword evidence="3" id="KW-0029">Amino-acid transport</keyword>
<dbReference type="EMBL" id="JACMSC010000022">
    <property type="protein sequence ID" value="KAG6468092.1"/>
    <property type="molecule type" value="Genomic_DNA"/>
</dbReference>
<accession>A0A8J5C8D3</accession>
<name>A0A8J5C8D3_ZINOF</name>
<evidence type="ECO:0000256" key="3">
    <source>
        <dbReference type="ARBA" id="ARBA00022970"/>
    </source>
</evidence>
<evidence type="ECO:0000313" key="9">
    <source>
        <dbReference type="Proteomes" id="UP000734854"/>
    </source>
</evidence>
<feature type="transmembrane region" description="Helical" evidence="6">
    <location>
        <begin position="303"/>
        <end position="328"/>
    </location>
</feature>
<feature type="domain" description="Amino acid transporter transmembrane" evidence="7">
    <location>
        <begin position="33"/>
        <end position="433"/>
    </location>
</feature>
<reference evidence="8 9" key="1">
    <citation type="submission" date="2020-08" db="EMBL/GenBank/DDBJ databases">
        <title>Plant Genome Project.</title>
        <authorList>
            <person name="Zhang R.-G."/>
        </authorList>
    </citation>
    <scope>NUCLEOTIDE SEQUENCE [LARGE SCALE GENOMIC DNA]</scope>
    <source>
        <tissue evidence="8">Rhizome</tissue>
    </source>
</reference>
<feature type="transmembrane region" description="Helical" evidence="6">
    <location>
        <begin position="159"/>
        <end position="179"/>
    </location>
</feature>
<keyword evidence="5 6" id="KW-0472">Membrane</keyword>
<feature type="transmembrane region" description="Helical" evidence="6">
    <location>
        <begin position="61"/>
        <end position="86"/>
    </location>
</feature>
<comment type="caution">
    <text evidence="8">The sequence shown here is derived from an EMBL/GenBank/DDBJ whole genome shotgun (WGS) entry which is preliminary data.</text>
</comment>
<evidence type="ECO:0000256" key="6">
    <source>
        <dbReference type="SAM" id="Phobius"/>
    </source>
</evidence>
<dbReference type="InterPro" id="IPR013057">
    <property type="entry name" value="AA_transpt_TM"/>
</dbReference>
<evidence type="ECO:0000259" key="7">
    <source>
        <dbReference type="Pfam" id="PF01490"/>
    </source>
</evidence>
<dbReference type="PANTHER" id="PTHR22950">
    <property type="entry name" value="AMINO ACID TRANSPORTER"/>
    <property type="match status" value="1"/>
</dbReference>
<evidence type="ECO:0000256" key="4">
    <source>
        <dbReference type="ARBA" id="ARBA00022989"/>
    </source>
</evidence>
<evidence type="ECO:0000256" key="2">
    <source>
        <dbReference type="ARBA" id="ARBA00022692"/>
    </source>
</evidence>
<feature type="transmembrane region" description="Helical" evidence="6">
    <location>
        <begin position="349"/>
        <end position="371"/>
    </location>
</feature>
<proteinExistence type="predicted"/>
<dbReference type="Proteomes" id="UP000734854">
    <property type="component" value="Unassembled WGS sequence"/>
</dbReference>
<dbReference type="PANTHER" id="PTHR22950:SF349">
    <property type="entry name" value="AMINO ACID TRANSPORTER TRANSMEMBRANE DOMAIN-CONTAINING PROTEIN"/>
    <property type="match status" value="1"/>
</dbReference>
<feature type="transmembrane region" description="Helical" evidence="6">
    <location>
        <begin position="125"/>
        <end position="153"/>
    </location>
</feature>
<gene>
    <name evidence="8" type="ORF">ZIOFF_072660</name>
</gene>
<dbReference type="Pfam" id="PF01490">
    <property type="entry name" value="Aa_trans"/>
    <property type="match status" value="1"/>
</dbReference>
<dbReference type="GO" id="GO:0015179">
    <property type="term" value="F:L-amino acid transmembrane transporter activity"/>
    <property type="evidence" value="ECO:0007669"/>
    <property type="project" value="TreeGrafter"/>
</dbReference>